<dbReference type="Pfam" id="PF03062">
    <property type="entry name" value="MBOAT"/>
    <property type="match status" value="1"/>
</dbReference>
<feature type="transmembrane region" description="Helical" evidence="7">
    <location>
        <begin position="280"/>
        <end position="298"/>
    </location>
</feature>
<evidence type="ECO:0000256" key="2">
    <source>
        <dbReference type="ARBA" id="ARBA00022679"/>
    </source>
</evidence>
<keyword evidence="6" id="KW-0012">Acyltransferase</keyword>
<dbReference type="InterPro" id="IPR004299">
    <property type="entry name" value="MBOAT_fam"/>
</dbReference>
<keyword evidence="5 7" id="KW-0472">Membrane</keyword>
<feature type="transmembrane region" description="Helical" evidence="7">
    <location>
        <begin position="130"/>
        <end position="149"/>
    </location>
</feature>
<evidence type="ECO:0000313" key="8">
    <source>
        <dbReference type="EMBL" id="KAH6600400.1"/>
    </source>
</evidence>
<organism evidence="8 9">
    <name type="scientific">Batrachochytrium salamandrivorans</name>
    <dbReference type="NCBI Taxonomy" id="1357716"/>
    <lineage>
        <taxon>Eukaryota</taxon>
        <taxon>Fungi</taxon>
        <taxon>Fungi incertae sedis</taxon>
        <taxon>Chytridiomycota</taxon>
        <taxon>Chytridiomycota incertae sedis</taxon>
        <taxon>Chytridiomycetes</taxon>
        <taxon>Rhizophydiales</taxon>
        <taxon>Rhizophydiales incertae sedis</taxon>
        <taxon>Batrachochytrium</taxon>
    </lineage>
</organism>
<accession>A0ABQ8FPK1</accession>
<evidence type="ECO:0000256" key="7">
    <source>
        <dbReference type="SAM" id="Phobius"/>
    </source>
</evidence>
<feature type="transmembrane region" description="Helical" evidence="7">
    <location>
        <begin position="49"/>
        <end position="70"/>
    </location>
</feature>
<dbReference type="PANTHER" id="PTHR13906:SF4">
    <property type="entry name" value="LYSOPHOSPHOLIPID ACYLTRANSFERASE 6"/>
    <property type="match status" value="1"/>
</dbReference>
<evidence type="ECO:0000256" key="5">
    <source>
        <dbReference type="ARBA" id="ARBA00023136"/>
    </source>
</evidence>
<feature type="transmembrane region" description="Helical" evidence="7">
    <location>
        <begin position="91"/>
        <end position="110"/>
    </location>
</feature>
<evidence type="ECO:0000256" key="1">
    <source>
        <dbReference type="ARBA" id="ARBA00004141"/>
    </source>
</evidence>
<gene>
    <name evidence="8" type="ORF">BASA50_002334</name>
</gene>
<keyword evidence="3 7" id="KW-0812">Transmembrane</keyword>
<keyword evidence="2" id="KW-0808">Transferase</keyword>
<keyword evidence="4 7" id="KW-1133">Transmembrane helix</keyword>
<proteinExistence type="predicted"/>
<evidence type="ECO:0000256" key="6">
    <source>
        <dbReference type="ARBA" id="ARBA00023315"/>
    </source>
</evidence>
<keyword evidence="9" id="KW-1185">Reference proteome</keyword>
<evidence type="ECO:0000313" key="9">
    <source>
        <dbReference type="Proteomes" id="UP001648503"/>
    </source>
</evidence>
<dbReference type="Proteomes" id="UP001648503">
    <property type="component" value="Unassembled WGS sequence"/>
</dbReference>
<comment type="subcellular location">
    <subcellularLocation>
        <location evidence="1">Membrane</location>
        <topology evidence="1">Multi-pass membrane protein</topology>
    </subcellularLocation>
</comment>
<dbReference type="PANTHER" id="PTHR13906">
    <property type="entry name" value="PORCUPINE"/>
    <property type="match status" value="1"/>
</dbReference>
<sequence>MDATVPLMVLVMKLMSFSWQVYDGTLPEHMLTDARNQKAVTTLPSVIEFLGFVFYYPAFLIGPTFSYVDYDDYIHRRGDFKDIPDPYIPTMECLASTFIPLLVVIKMAPYYNPWLLLDFDFISEKSFIQLLSYLIITGITSRCGFYVFWKLAESACIYTGFGFNGYDEAGYAKWNRLDNCDMISIEFAANPRAMLASWNKNTALWLKEDVYERLEDRDFPASTATSITFFVSAFWHGVHLGYYASFLCVSLLTIVARHIRRHIRPLFADPHSSLHGLKPIYDIAGTIATHVSLIYIMLPFLLRDVSSCFYIYRALYFSVHIVLGLLYAGFESGAIQYVLEYILAAVDDFGEARIFESLMTKGSTSKFPPPLLKKKKAY</sequence>
<reference evidence="8 9" key="1">
    <citation type="submission" date="2021-02" db="EMBL/GenBank/DDBJ databases">
        <title>Variation within the Batrachochytrium salamandrivorans European outbreak.</title>
        <authorList>
            <person name="Kelly M."/>
            <person name="Pasmans F."/>
            <person name="Shea T.P."/>
            <person name="Munoz J.F."/>
            <person name="Carranza S."/>
            <person name="Cuomo C.A."/>
            <person name="Martel A."/>
        </authorList>
    </citation>
    <scope>NUCLEOTIDE SEQUENCE [LARGE SCALE GENOMIC DNA]</scope>
    <source>
        <strain evidence="8 9">AMFP18/2</strain>
    </source>
</reference>
<comment type="caution">
    <text evidence="8">The sequence shown here is derived from an EMBL/GenBank/DDBJ whole genome shotgun (WGS) entry which is preliminary data.</text>
</comment>
<protein>
    <submittedName>
        <fullName evidence="8">Uncharacterized protein</fullName>
    </submittedName>
</protein>
<name>A0ABQ8FPK1_9FUNG</name>
<dbReference type="InterPro" id="IPR049941">
    <property type="entry name" value="LPLAT_7/PORCN-like"/>
</dbReference>
<feature type="transmembrane region" description="Helical" evidence="7">
    <location>
        <begin position="242"/>
        <end position="259"/>
    </location>
</feature>
<evidence type="ECO:0000256" key="4">
    <source>
        <dbReference type="ARBA" id="ARBA00022989"/>
    </source>
</evidence>
<evidence type="ECO:0000256" key="3">
    <source>
        <dbReference type="ARBA" id="ARBA00022692"/>
    </source>
</evidence>
<feature type="transmembrane region" description="Helical" evidence="7">
    <location>
        <begin position="310"/>
        <end position="330"/>
    </location>
</feature>
<dbReference type="EMBL" id="JAFCIX010000038">
    <property type="protein sequence ID" value="KAH6600400.1"/>
    <property type="molecule type" value="Genomic_DNA"/>
</dbReference>